<gene>
    <name evidence="2" type="ORF">DET45_103214</name>
</gene>
<name>A0A317QA94_9GAMM</name>
<dbReference type="OrthoDB" id="5624957at2"/>
<organism evidence="2 3">
    <name type="scientific">Pseudidiomarina maritima</name>
    <dbReference type="NCBI Taxonomy" id="519453"/>
    <lineage>
        <taxon>Bacteria</taxon>
        <taxon>Pseudomonadati</taxon>
        <taxon>Pseudomonadota</taxon>
        <taxon>Gammaproteobacteria</taxon>
        <taxon>Alteromonadales</taxon>
        <taxon>Idiomarinaceae</taxon>
        <taxon>Pseudidiomarina</taxon>
    </lineage>
</organism>
<dbReference type="Proteomes" id="UP000246964">
    <property type="component" value="Unassembled WGS sequence"/>
</dbReference>
<sequence>MRISTTYQGLQQSLKVMAWVASLTLLAACSSDSKDDDPVTPPPPPPPPPASYTLAGTATGLAGAVELSANDESLTVSEDGDFAFTTEWDDETTVDLAVVAAPDGQVCTIDPEQVTFAGEDITDLALTCEDEVVAPTFAMQCTVAGNSRELTLNYSINGEAYSQALTTGDVQLEQPVSPGDQVQLSVDELVGHTCSVTPAEFTVGETAPSIEVTCSTFGSVSVLVTDYQTAMPIADASVEAYVFSGEADAGIEDDSSYSLLDNVQTNSEGRVTISGVGYQERLVLRAVADGFASRSDVARTSTENPITSTSVAMIAVDAQVNFDAAAATMVTVTDSPMAVDLPANAFVNAAGEVVTGEVTAKLTNIDASSDPDIMPGDYEAYDPEQDVVQLIESFGAIDASFSDSSGGAINLAEGTQATIRIPLAQRATSPPATIPLIHFNEVTGIWEVEGEATLQTDSSSGAQYYEGVVGHFSTWNADVLFDSIRVNGCVFEEDGVTPRRNVRIRAEGVNYIGRSSAYTNGEGDYSIRVRPNSQILISVDDASGISTTFPLVTGSEDMTLPECVVAVPGAMRVTLTWGENPRDLDTHFMGPTVPNGEASTERFRIYYSNSNQTVNGVTIDLDVDDTSSYGPEVTTVPAFPYPGIYRYAVHHYSGSGTVFQSPTRVELQVNGENYVFAPSQDEDTDGTNDTWIAFDLEVAEDGSVSVIRVDQYVPRANSDIGNDGANSMMLFPEKSVD</sequence>
<dbReference type="EMBL" id="QGTT01000003">
    <property type="protein sequence ID" value="PWW14521.1"/>
    <property type="molecule type" value="Genomic_DNA"/>
</dbReference>
<keyword evidence="1" id="KW-0732">Signal</keyword>
<dbReference type="RefSeq" id="WP_110075412.1">
    <property type="nucleotide sequence ID" value="NZ_QGTT01000003.1"/>
</dbReference>
<evidence type="ECO:0000256" key="1">
    <source>
        <dbReference type="SAM" id="SignalP"/>
    </source>
</evidence>
<comment type="caution">
    <text evidence="2">The sequence shown here is derived from an EMBL/GenBank/DDBJ whole genome shotgun (WGS) entry which is preliminary data.</text>
</comment>
<evidence type="ECO:0000313" key="3">
    <source>
        <dbReference type="Proteomes" id="UP000246964"/>
    </source>
</evidence>
<keyword evidence="3" id="KW-1185">Reference proteome</keyword>
<evidence type="ECO:0000313" key="2">
    <source>
        <dbReference type="EMBL" id="PWW14521.1"/>
    </source>
</evidence>
<evidence type="ECO:0008006" key="4">
    <source>
        <dbReference type="Google" id="ProtNLM"/>
    </source>
</evidence>
<feature type="signal peptide" evidence="1">
    <location>
        <begin position="1"/>
        <end position="27"/>
    </location>
</feature>
<protein>
    <recommendedName>
        <fullName evidence="4">Carboxypeptidase regulatory-like domain-containing protein</fullName>
    </recommendedName>
</protein>
<accession>A0A317QA94</accession>
<reference evidence="2 3" key="1">
    <citation type="submission" date="2018-05" db="EMBL/GenBank/DDBJ databases">
        <title>Freshwater and sediment microbial communities from various areas in North America, analyzing microbe dynamics in response to fracking.</title>
        <authorList>
            <person name="Lamendella R."/>
        </authorList>
    </citation>
    <scope>NUCLEOTIDE SEQUENCE [LARGE SCALE GENOMIC DNA]</scope>
    <source>
        <strain evidence="2 3">125B1</strain>
    </source>
</reference>
<proteinExistence type="predicted"/>
<feature type="chain" id="PRO_5016283508" description="Carboxypeptidase regulatory-like domain-containing protein" evidence="1">
    <location>
        <begin position="28"/>
        <end position="737"/>
    </location>
</feature>
<dbReference type="AlphaFoldDB" id="A0A317QA94"/>
<dbReference type="PROSITE" id="PS51257">
    <property type="entry name" value="PROKAR_LIPOPROTEIN"/>
    <property type="match status" value="1"/>
</dbReference>